<dbReference type="RefSeq" id="XP_017037981.1">
    <property type="nucleotide sequence ID" value="XM_017182492.1"/>
</dbReference>
<dbReference type="GO" id="GO:0007626">
    <property type="term" value="P:locomotory behavior"/>
    <property type="evidence" value="ECO:0007669"/>
    <property type="project" value="UniProtKB-ARBA"/>
</dbReference>
<evidence type="ECO:0000256" key="4">
    <source>
        <dbReference type="ARBA" id="ARBA00022692"/>
    </source>
</evidence>
<evidence type="ECO:0000256" key="3">
    <source>
        <dbReference type="ARBA" id="ARBA00022475"/>
    </source>
</evidence>
<evidence type="ECO:0000313" key="15">
    <source>
        <dbReference type="Proteomes" id="UP001652661"/>
    </source>
</evidence>
<dbReference type="PROSITE" id="PS00649">
    <property type="entry name" value="G_PROTEIN_RECEP_F2_1"/>
    <property type="match status" value="1"/>
</dbReference>
<dbReference type="PANTHER" id="PTHR45620">
    <property type="entry name" value="PDF RECEPTOR-LIKE PROTEIN-RELATED"/>
    <property type="match status" value="1"/>
</dbReference>
<dbReference type="InterPro" id="IPR017981">
    <property type="entry name" value="GPCR_2-like_7TM"/>
</dbReference>
<dbReference type="InterPro" id="IPR017983">
    <property type="entry name" value="GPCR_2_secretin-like_CS"/>
</dbReference>
<dbReference type="InterPro" id="IPR000832">
    <property type="entry name" value="GPCR_2_secretin-like"/>
</dbReference>
<evidence type="ECO:0000256" key="9">
    <source>
        <dbReference type="ARBA" id="ARBA00023180"/>
    </source>
</evidence>
<accession>A0A6P4J934</accession>
<dbReference type="PRINTS" id="PR00249">
    <property type="entry name" value="GPCRSECRETIN"/>
</dbReference>
<evidence type="ECO:0000256" key="8">
    <source>
        <dbReference type="ARBA" id="ARBA00023170"/>
    </source>
</evidence>
<dbReference type="RefSeq" id="XP_017037982.1">
    <property type="nucleotide sequence ID" value="XM_017182493.1"/>
</dbReference>
<keyword evidence="15" id="KW-1185">Reference proteome</keyword>
<dbReference type="Gene3D" id="4.10.1240.10">
    <property type="entry name" value="GPCR, family 2, extracellular hormone receptor domain"/>
    <property type="match status" value="1"/>
</dbReference>
<dbReference type="GO" id="GO:0040011">
    <property type="term" value="P:locomotion"/>
    <property type="evidence" value="ECO:0007669"/>
    <property type="project" value="UniProtKB-ARBA"/>
</dbReference>
<dbReference type="GO" id="GO:0055080">
    <property type="term" value="P:monoatomic cation homeostasis"/>
    <property type="evidence" value="ECO:0007669"/>
    <property type="project" value="UniProtKB-ARBA"/>
</dbReference>
<dbReference type="FunFam" id="1.20.1070.10:FF:000574">
    <property type="entry name" value="Pigment-dispersing factor receptor, isoform C"/>
    <property type="match status" value="1"/>
</dbReference>
<comment type="subcellular location">
    <subcellularLocation>
        <location evidence="1">Cell membrane</location>
        <topology evidence="1">Multi-pass membrane protein</topology>
    </subcellularLocation>
</comment>
<keyword evidence="9" id="KW-0325">Glycoprotein</keyword>
<reference evidence="16 17" key="1">
    <citation type="submission" date="2025-04" db="UniProtKB">
        <authorList>
            <consortium name="RefSeq"/>
        </authorList>
    </citation>
    <scope>IDENTIFICATION</scope>
    <source>
        <strain evidence="18">14028-0561.14</strain>
        <tissue evidence="18">Whole fly</tissue>
    </source>
</reference>
<keyword evidence="6" id="KW-0297">G-protein coupled receptor</keyword>
<dbReference type="RefSeq" id="XP_070144600.1">
    <property type="nucleotide sequence ID" value="XM_070288499.1"/>
</dbReference>
<dbReference type="Gene3D" id="1.20.1070.10">
    <property type="entry name" value="Rhodopsin 7-helix transmembrane proteins"/>
    <property type="match status" value="1"/>
</dbReference>
<dbReference type="InterPro" id="IPR001879">
    <property type="entry name" value="GPCR_2_extracellular_dom"/>
</dbReference>
<dbReference type="GO" id="GO:0005886">
    <property type="term" value="C:plasma membrane"/>
    <property type="evidence" value="ECO:0007669"/>
    <property type="project" value="UniProtKB-SubCell"/>
</dbReference>
<feature type="transmembrane region" description="Helical" evidence="12">
    <location>
        <begin position="293"/>
        <end position="311"/>
    </location>
</feature>
<name>A0A6P4J934_DROKI</name>
<feature type="compositionally biased region" description="Low complexity" evidence="11">
    <location>
        <begin position="26"/>
        <end position="39"/>
    </location>
</feature>
<dbReference type="SUPFAM" id="SSF111418">
    <property type="entry name" value="Hormone receptor domain"/>
    <property type="match status" value="1"/>
</dbReference>
<keyword evidence="8 16" id="KW-0675">Receptor</keyword>
<evidence type="ECO:0000256" key="7">
    <source>
        <dbReference type="ARBA" id="ARBA00023136"/>
    </source>
</evidence>
<evidence type="ECO:0000256" key="10">
    <source>
        <dbReference type="ARBA" id="ARBA00023224"/>
    </source>
</evidence>
<evidence type="ECO:0000256" key="2">
    <source>
        <dbReference type="ARBA" id="ARBA00005314"/>
    </source>
</evidence>
<feature type="transmembrane region" description="Helical" evidence="12">
    <location>
        <begin position="383"/>
        <end position="403"/>
    </location>
</feature>
<feature type="transmembrane region" description="Helical" evidence="12">
    <location>
        <begin position="428"/>
        <end position="446"/>
    </location>
</feature>
<keyword evidence="5 12" id="KW-1133">Transmembrane helix</keyword>
<dbReference type="SMART" id="SM00008">
    <property type="entry name" value="HormR"/>
    <property type="match status" value="1"/>
</dbReference>
<evidence type="ECO:0000256" key="1">
    <source>
        <dbReference type="ARBA" id="ARBA00004651"/>
    </source>
</evidence>
<dbReference type="InterPro" id="IPR050332">
    <property type="entry name" value="GPCR_2"/>
</dbReference>
<evidence type="ECO:0000313" key="16">
    <source>
        <dbReference type="RefSeq" id="XP_017037981.1"/>
    </source>
</evidence>
<feature type="compositionally biased region" description="Basic and acidic residues" evidence="11">
    <location>
        <begin position="615"/>
        <end position="636"/>
    </location>
</feature>
<dbReference type="InterPro" id="IPR036445">
    <property type="entry name" value="GPCR_2_extracell_dom_sf"/>
</dbReference>
<feature type="compositionally biased region" description="Polar residues" evidence="11">
    <location>
        <begin position="639"/>
        <end position="648"/>
    </location>
</feature>
<feature type="region of interest" description="Disordered" evidence="11">
    <location>
        <begin position="564"/>
        <end position="668"/>
    </location>
</feature>
<dbReference type="Pfam" id="PF02793">
    <property type="entry name" value="HRM"/>
    <property type="match status" value="1"/>
</dbReference>
<feature type="transmembrane region" description="Helical" evidence="12">
    <location>
        <begin position="466"/>
        <end position="485"/>
    </location>
</feature>
<keyword evidence="4 12" id="KW-0812">Transmembrane</keyword>
<feature type="transmembrane region" description="Helical" evidence="12">
    <location>
        <begin position="351"/>
        <end position="371"/>
    </location>
</feature>
<dbReference type="PANTHER" id="PTHR45620:SF17">
    <property type="entry name" value="PDF RECEPTOR"/>
    <property type="match status" value="1"/>
</dbReference>
<dbReference type="AlphaFoldDB" id="A0A6P4J934"/>
<dbReference type="PROSITE" id="PS00650">
    <property type="entry name" value="G_PROTEIN_RECEP_F2_2"/>
    <property type="match status" value="1"/>
</dbReference>
<evidence type="ECO:0000256" key="12">
    <source>
        <dbReference type="SAM" id="Phobius"/>
    </source>
</evidence>
<keyword evidence="7 12" id="KW-0472">Membrane</keyword>
<gene>
    <name evidence="16 17" type="primary">LOC108085754</name>
    <name evidence="18" type="synonym">Pdfr</name>
</gene>
<evidence type="ECO:0000256" key="6">
    <source>
        <dbReference type="ARBA" id="ARBA00023040"/>
    </source>
</evidence>
<dbReference type="PROSITE" id="PS50261">
    <property type="entry name" value="G_PROTEIN_RECEP_F2_4"/>
    <property type="match status" value="1"/>
</dbReference>
<proteinExistence type="inferred from homology"/>
<dbReference type="OrthoDB" id="5967113at2759"/>
<evidence type="ECO:0000256" key="5">
    <source>
        <dbReference type="ARBA" id="ARBA00022989"/>
    </source>
</evidence>
<evidence type="ECO:0000313" key="17">
    <source>
        <dbReference type="RefSeq" id="XP_017037982.1"/>
    </source>
</evidence>
<comment type="similarity">
    <text evidence="2">Belongs to the G-protein coupled receptor 2 family.</text>
</comment>
<dbReference type="GO" id="GO:0007166">
    <property type="term" value="P:cell surface receptor signaling pathway"/>
    <property type="evidence" value="ECO:0007669"/>
    <property type="project" value="InterPro"/>
</dbReference>
<keyword evidence="3" id="KW-1003">Cell membrane</keyword>
<dbReference type="Proteomes" id="UP001652661">
    <property type="component" value="Chromosome X"/>
</dbReference>
<dbReference type="Pfam" id="PF00002">
    <property type="entry name" value="7tm_2"/>
    <property type="match status" value="1"/>
</dbReference>
<dbReference type="GO" id="GO:0098771">
    <property type="term" value="P:inorganic ion homeostasis"/>
    <property type="evidence" value="ECO:0007669"/>
    <property type="project" value="UniProtKB-ARBA"/>
</dbReference>
<feature type="transmembrane region" description="Helical" evidence="12">
    <location>
        <begin position="497"/>
        <end position="517"/>
    </location>
</feature>
<evidence type="ECO:0000256" key="11">
    <source>
        <dbReference type="SAM" id="MobiDB-lite"/>
    </source>
</evidence>
<evidence type="ECO:0000313" key="18">
    <source>
        <dbReference type="RefSeq" id="XP_070144600.1"/>
    </source>
</evidence>
<dbReference type="CDD" id="cd15261">
    <property type="entry name" value="7tmB1_PDFR"/>
    <property type="match status" value="1"/>
</dbReference>
<evidence type="ECO:0000259" key="14">
    <source>
        <dbReference type="PROSITE" id="PS50261"/>
    </source>
</evidence>
<dbReference type="GeneID" id="108085754"/>
<dbReference type="GO" id="GO:0008528">
    <property type="term" value="F:G protein-coupled peptide receptor activity"/>
    <property type="evidence" value="ECO:0007669"/>
    <property type="project" value="UniProtKB-ARBA"/>
</dbReference>
<evidence type="ECO:0000259" key="13">
    <source>
        <dbReference type="PROSITE" id="PS50227"/>
    </source>
</evidence>
<feature type="transmembrane region" description="Helical" evidence="12">
    <location>
        <begin position="261"/>
        <end position="281"/>
    </location>
</feature>
<protein>
    <submittedName>
        <fullName evidence="16 17 18">PDF receptor</fullName>
    </submittedName>
</protein>
<keyword evidence="10" id="KW-0807">Transducer</keyword>
<feature type="region of interest" description="Disordered" evidence="11">
    <location>
        <begin position="25"/>
        <end position="86"/>
    </location>
</feature>
<feature type="domain" description="G-protein coupled receptors family 2 profile 2" evidence="14">
    <location>
        <begin position="256"/>
        <end position="518"/>
    </location>
</feature>
<sequence>MTLLSSILDSGGSISAQRFTRLLRQSSTSSSSSVSASASMLEPTSSQLPNNDVLGGGRIPFLPGNATGESSSSSSPPLPSPSLPDADALDPNFVLDGVTSVAKMALEATVKVLRDPDPEQILANANASAPWNITLAAAAATNYENCSALFANYTLPQTGLYCNWTWDTLLCWPPTPAGVLARMNCPGGYHGVDTRKFANRKCELDGRWGSRPNATETNATGWTDYGPCYKPEVIRLMQQMGSREDLDLYIEIAKRTRTLEIVGLCLSLFALIVSLLIFCTFRSLRNNRTKIHKNLFIAMVLQVIIRLTLYLDQFRRGNKEAATNTSLSVIENTPYLCEASYVLLEYARTAMFMWMFIEGLYLHNMVTVAVFQGSFPLKFFSRLGWCVPILMTTVWARCTVIYMDTSLGDCLWNYNLTPYYWILEGPRLAVILLNFCFLVNIIRVLVMKLRQSQASDIEQTRKAVRAAIVLLPLLGITNILHQLAPLKTATNFAVWSYSTYFLTSFQGFFIALIYCFLNGEVRAVLLKSLATQLSVRGHPEWAPKRASMYSGAYNTAPDTDAVLQQQQQPGENPATGKRISPPNKRLNGRKASSASIVMIHEPQQRQRLIPRLRSRTREKDKSLDKDREKRTQHEAVSEPINNVTTTKANRIRSKDEDSSNGRGGGGSKWMMGICFRGQKDKCVMSGGQKPQQIFMTSQLPPTSTLAAVATTTITTTGSATSATAAAAAKATAIATKTKSKAKAKAKAITKNHAKPKA</sequence>
<organism evidence="15 17">
    <name type="scientific">Drosophila kikkawai</name>
    <name type="common">Fruit fly</name>
    <dbReference type="NCBI Taxonomy" id="30033"/>
    <lineage>
        <taxon>Eukaryota</taxon>
        <taxon>Metazoa</taxon>
        <taxon>Ecdysozoa</taxon>
        <taxon>Arthropoda</taxon>
        <taxon>Hexapoda</taxon>
        <taxon>Insecta</taxon>
        <taxon>Pterygota</taxon>
        <taxon>Neoptera</taxon>
        <taxon>Endopterygota</taxon>
        <taxon>Diptera</taxon>
        <taxon>Brachycera</taxon>
        <taxon>Muscomorpha</taxon>
        <taxon>Ephydroidea</taxon>
        <taxon>Drosophilidae</taxon>
        <taxon>Drosophila</taxon>
        <taxon>Sophophora</taxon>
    </lineage>
</organism>
<feature type="domain" description="G-protein coupled receptors family 2 profile 1" evidence="13">
    <location>
        <begin position="145"/>
        <end position="232"/>
    </location>
</feature>
<dbReference type="GO" id="GO:0007189">
    <property type="term" value="P:adenylate cyclase-activating G protein-coupled receptor signaling pathway"/>
    <property type="evidence" value="ECO:0007669"/>
    <property type="project" value="UniProtKB-ARBA"/>
</dbReference>
<dbReference type="PROSITE" id="PS50227">
    <property type="entry name" value="G_PROTEIN_RECEP_F2_3"/>
    <property type="match status" value="1"/>
</dbReference>
<dbReference type="FunFam" id="4.10.1240.10:FF:000029">
    <property type="entry name" value="PDF receptor isoform X3"/>
    <property type="match status" value="1"/>
</dbReference>